<dbReference type="InterPro" id="IPR020846">
    <property type="entry name" value="MFS_dom"/>
</dbReference>
<feature type="transmembrane region" description="Helical" evidence="6">
    <location>
        <begin position="193"/>
        <end position="214"/>
    </location>
</feature>
<keyword evidence="3 6" id="KW-1133">Transmembrane helix</keyword>
<feature type="transmembrane region" description="Helical" evidence="6">
    <location>
        <begin position="359"/>
        <end position="381"/>
    </location>
</feature>
<dbReference type="PROSITE" id="PS50850">
    <property type="entry name" value="MFS"/>
    <property type="match status" value="1"/>
</dbReference>
<feature type="transmembrane region" description="Helical" evidence="6">
    <location>
        <begin position="104"/>
        <end position="123"/>
    </location>
</feature>
<evidence type="ECO:0000256" key="6">
    <source>
        <dbReference type="SAM" id="Phobius"/>
    </source>
</evidence>
<dbReference type="PANTHER" id="PTHR23502">
    <property type="entry name" value="MAJOR FACILITATOR SUPERFAMILY"/>
    <property type="match status" value="1"/>
</dbReference>
<dbReference type="EMBL" id="CCBN010000004">
    <property type="protein sequence ID" value="CDO52911.1"/>
    <property type="molecule type" value="Genomic_DNA"/>
</dbReference>
<dbReference type="GO" id="GO:0005886">
    <property type="term" value="C:plasma membrane"/>
    <property type="evidence" value="ECO:0007669"/>
    <property type="project" value="TreeGrafter"/>
</dbReference>
<gene>
    <name evidence="8" type="ORF">BN980_GECA04s01473g</name>
</gene>
<dbReference type="Gene3D" id="1.20.1720.10">
    <property type="entry name" value="Multidrug resistance protein D"/>
    <property type="match status" value="1"/>
</dbReference>
<dbReference type="AlphaFoldDB" id="A0A0J9X6W0"/>
<evidence type="ECO:0000256" key="5">
    <source>
        <dbReference type="SAM" id="MobiDB-lite"/>
    </source>
</evidence>
<keyword evidence="4 6" id="KW-0472">Membrane</keyword>
<feature type="transmembrane region" description="Helical" evidence="6">
    <location>
        <begin position="316"/>
        <end position="339"/>
    </location>
</feature>
<feature type="compositionally biased region" description="Polar residues" evidence="5">
    <location>
        <begin position="1"/>
        <end position="22"/>
    </location>
</feature>
<evidence type="ECO:0000259" key="7">
    <source>
        <dbReference type="PROSITE" id="PS50850"/>
    </source>
</evidence>
<dbReference type="SUPFAM" id="SSF103473">
    <property type="entry name" value="MFS general substrate transporter"/>
    <property type="match status" value="1"/>
</dbReference>
<feature type="domain" description="Major facilitator superfamily (MFS) profile" evidence="7">
    <location>
        <begin position="65"/>
        <end position="518"/>
    </location>
</feature>
<feature type="transmembrane region" description="Helical" evidence="6">
    <location>
        <begin position="226"/>
        <end position="243"/>
    </location>
</feature>
<comment type="subcellular location">
    <subcellularLocation>
        <location evidence="1">Membrane</location>
        <topology evidence="1">Multi-pass membrane protein</topology>
    </subcellularLocation>
</comment>
<feature type="transmembrane region" description="Helical" evidence="6">
    <location>
        <begin position="135"/>
        <end position="154"/>
    </location>
</feature>
<keyword evidence="9" id="KW-1185">Reference proteome</keyword>
<dbReference type="InterPro" id="IPR011701">
    <property type="entry name" value="MFS"/>
</dbReference>
<dbReference type="Proteomes" id="UP000242525">
    <property type="component" value="Unassembled WGS sequence"/>
</dbReference>
<dbReference type="STRING" id="1173061.A0A0J9X6W0"/>
<feature type="region of interest" description="Disordered" evidence="5">
    <location>
        <begin position="1"/>
        <end position="29"/>
    </location>
</feature>
<accession>A0A0J9X6W0</accession>
<reference evidence="8" key="1">
    <citation type="submission" date="2014-03" db="EMBL/GenBank/DDBJ databases">
        <authorList>
            <person name="Casaregola S."/>
        </authorList>
    </citation>
    <scope>NUCLEOTIDE SEQUENCE [LARGE SCALE GENOMIC DNA]</scope>
    <source>
        <strain evidence="8">CLIB 918</strain>
    </source>
</reference>
<comment type="caution">
    <text evidence="8">The sequence shown here is derived from an EMBL/GenBank/DDBJ whole genome shotgun (WGS) entry which is preliminary data.</text>
</comment>
<evidence type="ECO:0000256" key="3">
    <source>
        <dbReference type="ARBA" id="ARBA00022989"/>
    </source>
</evidence>
<evidence type="ECO:0000313" key="8">
    <source>
        <dbReference type="EMBL" id="CDO52911.1"/>
    </source>
</evidence>
<feature type="transmembrane region" description="Helical" evidence="6">
    <location>
        <begin position="63"/>
        <end position="84"/>
    </location>
</feature>
<organism evidence="8 9">
    <name type="scientific">Geotrichum candidum</name>
    <name type="common">Oospora lactis</name>
    <name type="synonym">Dipodascus geotrichum</name>
    <dbReference type="NCBI Taxonomy" id="1173061"/>
    <lineage>
        <taxon>Eukaryota</taxon>
        <taxon>Fungi</taxon>
        <taxon>Dikarya</taxon>
        <taxon>Ascomycota</taxon>
        <taxon>Saccharomycotina</taxon>
        <taxon>Dipodascomycetes</taxon>
        <taxon>Dipodascales</taxon>
        <taxon>Dipodascaceae</taxon>
        <taxon>Geotrichum</taxon>
    </lineage>
</organism>
<evidence type="ECO:0000313" key="9">
    <source>
        <dbReference type="Proteomes" id="UP000242525"/>
    </source>
</evidence>
<protein>
    <submittedName>
        <fullName evidence="8">Similar to Saccharomyces cerevisiae YBR043C QDR3 Multidrug transporter of the major facilitator superfamily,has a role in polyamine homeostasis</fullName>
    </submittedName>
</protein>
<dbReference type="Gene3D" id="1.20.1250.20">
    <property type="entry name" value="MFS general substrate transporter like domains"/>
    <property type="match status" value="1"/>
</dbReference>
<feature type="transmembrane region" description="Helical" evidence="6">
    <location>
        <begin position="428"/>
        <end position="455"/>
    </location>
</feature>
<feature type="transmembrane region" description="Helical" evidence="6">
    <location>
        <begin position="402"/>
        <end position="422"/>
    </location>
</feature>
<feature type="transmembrane region" description="Helical" evidence="6">
    <location>
        <begin position="497"/>
        <end position="516"/>
    </location>
</feature>
<dbReference type="GO" id="GO:0015203">
    <property type="term" value="F:polyamine transmembrane transporter activity"/>
    <property type="evidence" value="ECO:0007669"/>
    <property type="project" value="TreeGrafter"/>
</dbReference>
<dbReference type="InterPro" id="IPR036259">
    <property type="entry name" value="MFS_trans_sf"/>
</dbReference>
<feature type="transmembrane region" description="Helical" evidence="6">
    <location>
        <begin position="467"/>
        <end position="485"/>
    </location>
</feature>
<dbReference type="PANTHER" id="PTHR23502:SF5">
    <property type="entry name" value="QUINIDINE RESISTANCE PROTEIN 3"/>
    <property type="match status" value="1"/>
</dbReference>
<evidence type="ECO:0000256" key="2">
    <source>
        <dbReference type="ARBA" id="ARBA00022692"/>
    </source>
</evidence>
<name>A0A0J9X6W0_GEOCN</name>
<evidence type="ECO:0000256" key="1">
    <source>
        <dbReference type="ARBA" id="ARBA00004141"/>
    </source>
</evidence>
<proteinExistence type="predicted"/>
<dbReference type="Pfam" id="PF07690">
    <property type="entry name" value="MFS_1"/>
    <property type="match status" value="1"/>
</dbReference>
<dbReference type="GO" id="GO:0010509">
    <property type="term" value="P:intracellular polyamine homeostasis"/>
    <property type="evidence" value="ECO:0007669"/>
    <property type="project" value="TreeGrafter"/>
</dbReference>
<feature type="transmembrane region" description="Helical" evidence="6">
    <location>
        <begin position="160"/>
        <end position="181"/>
    </location>
</feature>
<sequence length="534" mass="58497">MTSVEITDSTQSLPKTMSPENDNNIKDTTGAIVPLKKRRGLLSFMCLIPEQVDPNTYSKRSQVTIIFAIAFGAIIGPMGSTIFLPAMESVLADIGHNNPSAKGLVNISYGLYTLSLGVFPLWWSNASEIFGRRSIYIVSFSIFLGFVIAASRSSSIGMLMAFRILSGLGASAIQSVGAGTVSDMVPPTKRGVAMGYFYLGPMVGPLIGPIVGGAVVQKWGWRSTQWFLAIASVVMLAMVIFFVPETLQEIAAPTSSSPNNLTEILNENTEKDDAVTTEAIVSNTAPGLLALEIFNSAKLSQKAFIMFIKPLKTLKFLTYPPVILAVIYNGYCCFCLFFLEVSLESLYTAAPYRLSSILIGLTYLPLTIGYIISSILSGRYSDKVVRRVKAANNGIFIPESRFAANVFFGAILYPLSLIFFGWTAQYRLFWVVPLIASFLFGISSIIIMSSCITYMVDTLPGRGSSGVAINNLVRMTLAATATFIFQPMRQSPLGFGWLYTLWGLLGLLLIVLILSIRKWGNKWRTETDFKKLYN</sequence>
<dbReference type="OrthoDB" id="3936150at2759"/>
<evidence type="ECO:0000256" key="4">
    <source>
        <dbReference type="ARBA" id="ARBA00023136"/>
    </source>
</evidence>
<keyword evidence="2 6" id="KW-0812">Transmembrane</keyword>